<organism evidence="2">
    <name type="scientific">Gasterosteus aculeatus</name>
    <name type="common">Three-spined stickleback</name>
    <dbReference type="NCBI Taxonomy" id="69293"/>
    <lineage>
        <taxon>Eukaryota</taxon>
        <taxon>Metazoa</taxon>
        <taxon>Chordata</taxon>
        <taxon>Craniata</taxon>
        <taxon>Vertebrata</taxon>
        <taxon>Euteleostomi</taxon>
        <taxon>Actinopterygii</taxon>
        <taxon>Neopterygii</taxon>
        <taxon>Teleostei</taxon>
        <taxon>Neoteleostei</taxon>
        <taxon>Acanthomorphata</taxon>
        <taxon>Eupercaria</taxon>
        <taxon>Perciformes</taxon>
        <taxon>Cottioidei</taxon>
        <taxon>Gasterosteales</taxon>
        <taxon>Gasterosteidae</taxon>
        <taxon>Gasterosteus</taxon>
    </lineage>
</organism>
<feature type="region of interest" description="Disordered" evidence="1">
    <location>
        <begin position="26"/>
        <end position="46"/>
    </location>
</feature>
<dbReference type="Ensembl" id="ENSGACT00000020892.1">
    <property type="protein sequence ID" value="ENSGACP00000020852.1"/>
    <property type="gene ID" value="ENSGACG00000015804.1"/>
</dbReference>
<dbReference type="InParanoid" id="G3PTB6"/>
<sequence length="143" mass="14719">AQARRRPERQGAVHGARAALVGEVEVAGGRPGGGDGEHLTVHPQGQRRVSAQVSQQLVGRGEALVARPPRRHPVAGVRQGVVGEHEAVRVERMRQGRGHAGRHGALVVQGVQRVGRVHQRGVVGLEGGGGVVDAGVAVAAAAE</sequence>
<dbReference type="Bgee" id="ENSGACG00000015804">
    <property type="expression patterns" value="Expressed in zone of skin and 2 other cell types or tissues"/>
</dbReference>
<reference evidence="2" key="1">
    <citation type="submission" date="2006-01" db="EMBL/GenBank/DDBJ databases">
        <authorList>
            <person name="Lindblad-Toh K."/>
            <person name="Mauceli E."/>
            <person name="Grabherr M."/>
            <person name="Chang J.L."/>
            <person name="Lander E.S."/>
        </authorList>
    </citation>
    <scope>NUCLEOTIDE SEQUENCE [LARGE SCALE GENOMIC DNA]</scope>
</reference>
<protein>
    <submittedName>
        <fullName evidence="2">Uncharacterized protein</fullName>
    </submittedName>
</protein>
<dbReference type="AlphaFoldDB" id="G3PTB6"/>
<evidence type="ECO:0000313" key="2">
    <source>
        <dbReference type="Ensembl" id="ENSGACP00000020852.1"/>
    </source>
</evidence>
<evidence type="ECO:0000256" key="1">
    <source>
        <dbReference type="SAM" id="MobiDB-lite"/>
    </source>
</evidence>
<name>G3PTB6_GASAC</name>
<proteinExistence type="predicted"/>
<reference evidence="2" key="2">
    <citation type="submission" date="2024-04" db="UniProtKB">
        <authorList>
            <consortium name="Ensembl"/>
        </authorList>
    </citation>
    <scope>IDENTIFICATION</scope>
</reference>
<dbReference type="eggNOG" id="ENOG502SSTF">
    <property type="taxonomic scope" value="Eukaryota"/>
</dbReference>
<accession>G3PTB6</accession>